<dbReference type="GO" id="GO:0004190">
    <property type="term" value="F:aspartic-type endopeptidase activity"/>
    <property type="evidence" value="ECO:0007669"/>
    <property type="project" value="InterPro"/>
</dbReference>
<accession>A0A0C2CMN9</accession>
<organism evidence="3 4">
    <name type="scientific">Ancylostoma duodenale</name>
    <dbReference type="NCBI Taxonomy" id="51022"/>
    <lineage>
        <taxon>Eukaryota</taxon>
        <taxon>Metazoa</taxon>
        <taxon>Ecdysozoa</taxon>
        <taxon>Nematoda</taxon>
        <taxon>Chromadorea</taxon>
        <taxon>Rhabditida</taxon>
        <taxon>Rhabditina</taxon>
        <taxon>Rhabditomorpha</taxon>
        <taxon>Strongyloidea</taxon>
        <taxon>Ancylostomatidae</taxon>
        <taxon>Ancylostomatinae</taxon>
        <taxon>Ancylostoma</taxon>
    </lineage>
</organism>
<dbReference type="InterPro" id="IPR033121">
    <property type="entry name" value="PEPTIDASE_A1"/>
</dbReference>
<dbReference type="GO" id="GO:0006508">
    <property type="term" value="P:proteolysis"/>
    <property type="evidence" value="ECO:0007669"/>
    <property type="project" value="InterPro"/>
</dbReference>
<dbReference type="EMBL" id="KN733834">
    <property type="protein sequence ID" value="KIH57868.1"/>
    <property type="molecule type" value="Genomic_DNA"/>
</dbReference>
<dbReference type="PANTHER" id="PTHR47966">
    <property type="entry name" value="BETA-SITE APP-CLEAVING ENZYME, ISOFORM A-RELATED"/>
    <property type="match status" value="1"/>
</dbReference>
<proteinExistence type="inferred from homology"/>
<dbReference type="PROSITE" id="PS51767">
    <property type="entry name" value="PEPTIDASE_A1"/>
    <property type="match status" value="1"/>
</dbReference>
<protein>
    <recommendedName>
        <fullName evidence="2">Peptidase A1 domain-containing protein</fullName>
    </recommendedName>
</protein>
<sequence>METKVLQFNFDGILGLAFKAMAVNGVTPPFIRAASLGLVDQPIFTVFLKRVGREENVYGGPITYGGLDDENCGRQVIYEPVTEPFFWKFKMKRVSTGTFSSRIGWQAASDTSTNLIAGPSTIVSSIAKGSWRKG</sequence>
<keyword evidence="4" id="KW-1185">Reference proteome</keyword>
<dbReference type="Pfam" id="PF00026">
    <property type="entry name" value="Asp"/>
    <property type="match status" value="1"/>
</dbReference>
<evidence type="ECO:0000256" key="1">
    <source>
        <dbReference type="ARBA" id="ARBA00007447"/>
    </source>
</evidence>
<evidence type="ECO:0000313" key="3">
    <source>
        <dbReference type="EMBL" id="KIH57868.1"/>
    </source>
</evidence>
<dbReference type="Gene3D" id="2.40.70.10">
    <property type="entry name" value="Acid Proteases"/>
    <property type="match status" value="2"/>
</dbReference>
<name>A0A0C2CMN9_9BILA</name>
<comment type="similarity">
    <text evidence="1">Belongs to the peptidase A1 family.</text>
</comment>
<dbReference type="AlphaFoldDB" id="A0A0C2CMN9"/>
<evidence type="ECO:0000259" key="2">
    <source>
        <dbReference type="PROSITE" id="PS51767"/>
    </source>
</evidence>
<dbReference type="PANTHER" id="PTHR47966:SF45">
    <property type="entry name" value="PEPTIDASE A1 DOMAIN-CONTAINING PROTEIN"/>
    <property type="match status" value="1"/>
</dbReference>
<feature type="domain" description="Peptidase A1" evidence="2">
    <location>
        <begin position="1"/>
        <end position="134"/>
    </location>
</feature>
<dbReference type="OrthoDB" id="5794195at2759"/>
<dbReference type="InterPro" id="IPR034164">
    <property type="entry name" value="Pepsin-like_dom"/>
</dbReference>
<dbReference type="GO" id="GO:0005764">
    <property type="term" value="C:lysosome"/>
    <property type="evidence" value="ECO:0007669"/>
    <property type="project" value="TreeGrafter"/>
</dbReference>
<dbReference type="Proteomes" id="UP000054047">
    <property type="component" value="Unassembled WGS sequence"/>
</dbReference>
<evidence type="ECO:0000313" key="4">
    <source>
        <dbReference type="Proteomes" id="UP000054047"/>
    </source>
</evidence>
<dbReference type="SUPFAM" id="SSF50630">
    <property type="entry name" value="Acid proteases"/>
    <property type="match status" value="1"/>
</dbReference>
<dbReference type="InterPro" id="IPR001461">
    <property type="entry name" value="Aspartic_peptidase_A1"/>
</dbReference>
<dbReference type="InterPro" id="IPR021109">
    <property type="entry name" value="Peptidase_aspartic_dom_sf"/>
</dbReference>
<dbReference type="CDD" id="cd05471">
    <property type="entry name" value="pepsin_like"/>
    <property type="match status" value="1"/>
</dbReference>
<reference evidence="3 4" key="1">
    <citation type="submission" date="2013-12" db="EMBL/GenBank/DDBJ databases">
        <title>Draft genome of the parsitic nematode Ancylostoma duodenale.</title>
        <authorList>
            <person name="Mitreva M."/>
        </authorList>
    </citation>
    <scope>NUCLEOTIDE SEQUENCE [LARGE SCALE GENOMIC DNA]</scope>
    <source>
        <strain evidence="3 4">Zhejiang</strain>
    </source>
</reference>
<gene>
    <name evidence="3" type="ORF">ANCDUO_11937</name>
</gene>